<protein>
    <submittedName>
        <fullName evidence="2">NADPH:quinone reductase-like Zn-dependent oxidoreductase</fullName>
    </submittedName>
</protein>
<evidence type="ECO:0000313" key="2">
    <source>
        <dbReference type="EMBL" id="MBB3079071.1"/>
    </source>
</evidence>
<dbReference type="Proteomes" id="UP000572907">
    <property type="component" value="Unassembled WGS sequence"/>
</dbReference>
<reference evidence="2 3" key="1">
    <citation type="submission" date="2020-08" db="EMBL/GenBank/DDBJ databases">
        <title>Genomic Encyclopedia of Type Strains, Phase III (KMG-III): the genomes of soil and plant-associated and newly described type strains.</title>
        <authorList>
            <person name="Whitman W."/>
        </authorList>
    </citation>
    <scope>NUCLEOTIDE SEQUENCE [LARGE SCALE GENOMIC DNA]</scope>
    <source>
        <strain evidence="2 3">CECT 3237</strain>
    </source>
</reference>
<dbReference type="InterPro" id="IPR011032">
    <property type="entry name" value="GroES-like_sf"/>
</dbReference>
<evidence type="ECO:0000256" key="1">
    <source>
        <dbReference type="SAM" id="MobiDB-lite"/>
    </source>
</evidence>
<dbReference type="SUPFAM" id="SSF50129">
    <property type="entry name" value="GroES-like"/>
    <property type="match status" value="1"/>
</dbReference>
<dbReference type="EMBL" id="JACHXE010000005">
    <property type="protein sequence ID" value="MBB3079071.1"/>
    <property type="molecule type" value="Genomic_DNA"/>
</dbReference>
<comment type="caution">
    <text evidence="2">The sequence shown here is derived from an EMBL/GenBank/DDBJ whole genome shotgun (WGS) entry which is preliminary data.</text>
</comment>
<sequence>MRAMRFGRFGGPEVLEEADAPDPSAGPGETLVRVEAAGIIGPAGRGGVTC</sequence>
<name>A0A7W4ZV69_9ACTN</name>
<gene>
    <name evidence="2" type="ORF">FHS41_005602</name>
</gene>
<accession>A0A7W4ZV69</accession>
<dbReference type="Gene3D" id="3.90.180.10">
    <property type="entry name" value="Medium-chain alcohol dehydrogenases, catalytic domain"/>
    <property type="match status" value="1"/>
</dbReference>
<evidence type="ECO:0000313" key="3">
    <source>
        <dbReference type="Proteomes" id="UP000572907"/>
    </source>
</evidence>
<proteinExistence type="predicted"/>
<organism evidence="2 3">
    <name type="scientific">Streptomyces violarus</name>
    <dbReference type="NCBI Taxonomy" id="67380"/>
    <lineage>
        <taxon>Bacteria</taxon>
        <taxon>Bacillati</taxon>
        <taxon>Actinomycetota</taxon>
        <taxon>Actinomycetes</taxon>
        <taxon>Kitasatosporales</taxon>
        <taxon>Streptomycetaceae</taxon>
        <taxon>Streptomyces</taxon>
    </lineage>
</organism>
<keyword evidence="3" id="KW-1185">Reference proteome</keyword>
<dbReference type="AlphaFoldDB" id="A0A7W4ZV69"/>
<feature type="region of interest" description="Disordered" evidence="1">
    <location>
        <begin position="1"/>
        <end position="28"/>
    </location>
</feature>